<evidence type="ECO:0000256" key="7">
    <source>
        <dbReference type="SAM" id="MobiDB-lite"/>
    </source>
</evidence>
<evidence type="ECO:0000256" key="5">
    <source>
        <dbReference type="ARBA" id="ARBA00022989"/>
    </source>
</evidence>
<dbReference type="GO" id="GO:0005391">
    <property type="term" value="F:P-type sodium:potassium-exchanging transporter activity"/>
    <property type="evidence" value="ECO:0007669"/>
    <property type="project" value="TreeGrafter"/>
</dbReference>
<organism evidence="10 11">
    <name type="scientific">Steinernema carpocapsae</name>
    <name type="common">Entomopathogenic nematode</name>
    <dbReference type="NCBI Taxonomy" id="34508"/>
    <lineage>
        <taxon>Eukaryota</taxon>
        <taxon>Metazoa</taxon>
        <taxon>Ecdysozoa</taxon>
        <taxon>Nematoda</taxon>
        <taxon>Chromadorea</taxon>
        <taxon>Rhabditida</taxon>
        <taxon>Tylenchina</taxon>
        <taxon>Panagrolaimomorpha</taxon>
        <taxon>Strongyloidoidea</taxon>
        <taxon>Steinernematidae</taxon>
        <taxon>Steinernema</taxon>
    </lineage>
</organism>
<gene>
    <name evidence="10" type="ORF">L596_013935</name>
</gene>
<proteinExistence type="predicted"/>
<dbReference type="AlphaFoldDB" id="A0A4U5P1Q0"/>
<dbReference type="STRING" id="34508.A0A4U5P1Q0"/>
<feature type="transmembrane region" description="Helical" evidence="8">
    <location>
        <begin position="123"/>
        <end position="143"/>
    </location>
</feature>
<dbReference type="InterPro" id="IPR008250">
    <property type="entry name" value="ATPase_P-typ_transduc_dom_A_sf"/>
</dbReference>
<reference evidence="10 11" key="2">
    <citation type="journal article" date="2019" name="G3 (Bethesda)">
        <title>Hybrid Assembly of the Genome of the Entomopathogenic Nematode Steinernema carpocapsae Identifies the X-Chromosome.</title>
        <authorList>
            <person name="Serra L."/>
            <person name="Macchietto M."/>
            <person name="Macias-Munoz A."/>
            <person name="McGill C.J."/>
            <person name="Rodriguez I.M."/>
            <person name="Rodriguez B."/>
            <person name="Murad R."/>
            <person name="Mortazavi A."/>
        </authorList>
    </citation>
    <scope>NUCLEOTIDE SEQUENCE [LARGE SCALE GENOMIC DNA]</scope>
    <source>
        <strain evidence="10 11">ALL</strain>
    </source>
</reference>
<dbReference type="Gene3D" id="1.20.1110.10">
    <property type="entry name" value="Calcium-transporting ATPase, transmembrane domain"/>
    <property type="match status" value="1"/>
</dbReference>
<dbReference type="InterPro" id="IPR050510">
    <property type="entry name" value="Cation_transp_ATPase_P-type"/>
</dbReference>
<dbReference type="NCBIfam" id="TIGR01494">
    <property type="entry name" value="ATPase_P-type"/>
    <property type="match status" value="1"/>
</dbReference>
<dbReference type="GO" id="GO:0005524">
    <property type="term" value="F:ATP binding"/>
    <property type="evidence" value="ECO:0007669"/>
    <property type="project" value="UniProtKB-KW"/>
</dbReference>
<dbReference type="SUPFAM" id="SSF81665">
    <property type="entry name" value="Calcium ATPase, transmembrane domain M"/>
    <property type="match status" value="1"/>
</dbReference>
<dbReference type="Gene3D" id="3.40.1110.10">
    <property type="entry name" value="Calcium-transporting ATPase, cytoplasmic domain N"/>
    <property type="match status" value="2"/>
</dbReference>
<keyword evidence="4" id="KW-0067">ATP-binding</keyword>
<feature type="domain" description="Cation-transporting P-type ATPase N-terminal" evidence="9">
    <location>
        <begin position="33"/>
        <end position="115"/>
    </location>
</feature>
<evidence type="ECO:0000256" key="8">
    <source>
        <dbReference type="SAM" id="Phobius"/>
    </source>
</evidence>
<feature type="region of interest" description="Disordered" evidence="7">
    <location>
        <begin position="473"/>
        <end position="493"/>
    </location>
</feature>
<comment type="caution">
    <text evidence="10">The sequence shown here is derived from an EMBL/GenBank/DDBJ whole genome shotgun (WGS) entry which is preliminary data.</text>
</comment>
<dbReference type="GO" id="GO:0016887">
    <property type="term" value="F:ATP hydrolysis activity"/>
    <property type="evidence" value="ECO:0007669"/>
    <property type="project" value="InterPro"/>
</dbReference>
<keyword evidence="11" id="KW-1185">Reference proteome</keyword>
<dbReference type="InterPro" id="IPR023299">
    <property type="entry name" value="ATPase_P-typ_cyto_dom_N"/>
</dbReference>
<dbReference type="PRINTS" id="PR00119">
    <property type="entry name" value="CATATPASE"/>
</dbReference>
<dbReference type="InterPro" id="IPR018303">
    <property type="entry name" value="ATPase_P-typ_P_site"/>
</dbReference>
<dbReference type="PROSITE" id="PS00154">
    <property type="entry name" value="ATPASE_E1_E2"/>
    <property type="match status" value="1"/>
</dbReference>
<evidence type="ECO:0000256" key="6">
    <source>
        <dbReference type="ARBA" id="ARBA00023136"/>
    </source>
</evidence>
<evidence type="ECO:0000313" key="10">
    <source>
        <dbReference type="EMBL" id="TKR89896.1"/>
    </source>
</evidence>
<dbReference type="InterPro" id="IPR023298">
    <property type="entry name" value="ATPase_P-typ_TM_dom_sf"/>
</dbReference>
<dbReference type="InterPro" id="IPR004014">
    <property type="entry name" value="ATPase_P-typ_cation-transptr_N"/>
</dbReference>
<feature type="transmembrane region" description="Helical" evidence="8">
    <location>
        <begin position="98"/>
        <end position="117"/>
    </location>
</feature>
<dbReference type="GO" id="GO:1990573">
    <property type="term" value="P:potassium ion import across plasma membrane"/>
    <property type="evidence" value="ECO:0007669"/>
    <property type="project" value="TreeGrafter"/>
</dbReference>
<dbReference type="Pfam" id="PF00690">
    <property type="entry name" value="Cation_ATPase_N"/>
    <property type="match status" value="1"/>
</dbReference>
<dbReference type="Pfam" id="PF00122">
    <property type="entry name" value="E1-E2_ATPase"/>
    <property type="match status" value="1"/>
</dbReference>
<dbReference type="Pfam" id="PF13246">
    <property type="entry name" value="Cation_ATPase"/>
    <property type="match status" value="1"/>
</dbReference>
<dbReference type="SMART" id="SM00831">
    <property type="entry name" value="Cation_ATPase_N"/>
    <property type="match status" value="1"/>
</dbReference>
<dbReference type="GO" id="GO:1902600">
    <property type="term" value="P:proton transmembrane transport"/>
    <property type="evidence" value="ECO:0007669"/>
    <property type="project" value="TreeGrafter"/>
</dbReference>
<feature type="compositionally biased region" description="Basic and acidic residues" evidence="7">
    <location>
        <begin position="8"/>
        <end position="18"/>
    </location>
</feature>
<dbReference type="GO" id="GO:0030007">
    <property type="term" value="P:intracellular potassium ion homeostasis"/>
    <property type="evidence" value="ECO:0007669"/>
    <property type="project" value="TreeGrafter"/>
</dbReference>
<feature type="region of interest" description="Disordered" evidence="7">
    <location>
        <begin position="1"/>
        <end position="24"/>
    </location>
</feature>
<evidence type="ECO:0000256" key="3">
    <source>
        <dbReference type="ARBA" id="ARBA00022741"/>
    </source>
</evidence>
<keyword evidence="5 8" id="KW-1133">Transmembrane helix</keyword>
<sequence>MGFLNDLWGKKQKEKQEDGPDAANVRNLSGSFVEHAMDHKQLASAFPRSNIVVDMPINSKGLSQSDAKVRLELDGPNALAPPKEISNLMLFLKQFMNAFWILQVGAGVLSLITYFINTEEQQNLYLAILLFGVVIIMCVMQFFEEKKALAVIRGFSGLLPAKCTVIREGEQINVEAHELVVGDLVYVKTGIRVPADLRIIHCSDLKLEASSITGESEPVEYTAEAVPETISVFESCNVAFNGSFCVDGEGIGIVIKTGEKTIIGQIATLTTDQSNTQSTLDIEVHRFVKIVAVAALGLGLVVFIIGNSMNGWKGSGVLDVLVKGFLVAIVSTIPEGLPTTVSSELTIIAHRMAKKNVYMKKLNVVDAFGATTVVASDKTGTLTQNNMTVTDLWYDSKYLNGLPEISHKMMKTLTDAQKELPLNCLEYPLPDLLELMCMCNKATIEGGEAKKPRKRGETVLSILSGRRDTNMFKPSGKVQPLGQDNPRPAFESQDSVESAKEKAFIGSPSEVALLRYVDDVCSVNEIRDKYNIIFEIPFNSKRKYHVMIVREHASYAFAGDQVAYTVMLKGAPEVVIRRCNTVAKHDGGVPLDEDMMMEFQDAYDHFGNNGRRVIGQDHFHRPRRHQILLGR</sequence>
<protein>
    <recommendedName>
        <fullName evidence="9">Cation-transporting P-type ATPase N-terminal domain-containing protein</fullName>
    </recommendedName>
</protein>
<evidence type="ECO:0000313" key="11">
    <source>
        <dbReference type="Proteomes" id="UP000298663"/>
    </source>
</evidence>
<dbReference type="InterPro" id="IPR059000">
    <property type="entry name" value="ATPase_P-type_domA"/>
</dbReference>
<comment type="subcellular location">
    <subcellularLocation>
        <location evidence="1">Membrane</location>
        <topology evidence="1">Multi-pass membrane protein</topology>
    </subcellularLocation>
</comment>
<keyword evidence="2 8" id="KW-0812">Transmembrane</keyword>
<dbReference type="PANTHER" id="PTHR43294">
    <property type="entry name" value="SODIUM/POTASSIUM-TRANSPORTING ATPASE SUBUNIT ALPHA"/>
    <property type="match status" value="1"/>
</dbReference>
<keyword evidence="6 8" id="KW-0472">Membrane</keyword>
<evidence type="ECO:0000256" key="2">
    <source>
        <dbReference type="ARBA" id="ARBA00022692"/>
    </source>
</evidence>
<dbReference type="GO" id="GO:0036376">
    <property type="term" value="P:sodium ion export across plasma membrane"/>
    <property type="evidence" value="ECO:0007669"/>
    <property type="project" value="TreeGrafter"/>
</dbReference>
<keyword evidence="3" id="KW-0547">Nucleotide-binding</keyword>
<dbReference type="InterPro" id="IPR001757">
    <property type="entry name" value="P_typ_ATPase"/>
</dbReference>
<dbReference type="PANTHER" id="PTHR43294:SF5">
    <property type="entry name" value="CATION-TRANSPORTING P-TYPE ATPASE N-TERMINAL DOMAIN-CONTAINING PROTEIN"/>
    <property type="match status" value="1"/>
</dbReference>
<dbReference type="Proteomes" id="UP000298663">
    <property type="component" value="Unassembled WGS sequence"/>
</dbReference>
<dbReference type="EMBL" id="AZBU02000003">
    <property type="protein sequence ID" value="TKR89896.1"/>
    <property type="molecule type" value="Genomic_DNA"/>
</dbReference>
<dbReference type="GO" id="GO:0006883">
    <property type="term" value="P:intracellular sodium ion homeostasis"/>
    <property type="evidence" value="ECO:0007669"/>
    <property type="project" value="TreeGrafter"/>
</dbReference>
<dbReference type="Gene3D" id="2.70.150.10">
    <property type="entry name" value="Calcium-transporting ATPase, cytoplasmic transduction domain A"/>
    <property type="match status" value="1"/>
</dbReference>
<dbReference type="SUPFAM" id="SSF81660">
    <property type="entry name" value="Metal cation-transporting ATPase, ATP-binding domain N"/>
    <property type="match status" value="1"/>
</dbReference>
<name>A0A4U5P1Q0_STECR</name>
<dbReference type="SUPFAM" id="SSF81653">
    <property type="entry name" value="Calcium ATPase, transduction domain A"/>
    <property type="match status" value="1"/>
</dbReference>
<dbReference type="GO" id="GO:0005886">
    <property type="term" value="C:plasma membrane"/>
    <property type="evidence" value="ECO:0007669"/>
    <property type="project" value="TreeGrafter"/>
</dbReference>
<dbReference type="OrthoDB" id="3352408at2759"/>
<dbReference type="Gene3D" id="3.40.50.1000">
    <property type="entry name" value="HAD superfamily/HAD-like"/>
    <property type="match status" value="1"/>
</dbReference>
<evidence type="ECO:0000256" key="4">
    <source>
        <dbReference type="ARBA" id="ARBA00022840"/>
    </source>
</evidence>
<evidence type="ECO:0000259" key="9">
    <source>
        <dbReference type="SMART" id="SM00831"/>
    </source>
</evidence>
<dbReference type="InterPro" id="IPR023214">
    <property type="entry name" value="HAD_sf"/>
</dbReference>
<reference evidence="10 11" key="1">
    <citation type="journal article" date="2015" name="Genome Biol.">
        <title>Comparative genomics of Steinernema reveals deeply conserved gene regulatory networks.</title>
        <authorList>
            <person name="Dillman A.R."/>
            <person name="Macchietto M."/>
            <person name="Porter C.F."/>
            <person name="Rogers A."/>
            <person name="Williams B."/>
            <person name="Antoshechkin I."/>
            <person name="Lee M.M."/>
            <person name="Goodwin Z."/>
            <person name="Lu X."/>
            <person name="Lewis E.E."/>
            <person name="Goodrich-Blair H."/>
            <person name="Stock S.P."/>
            <person name="Adams B.J."/>
            <person name="Sternberg P.W."/>
            <person name="Mortazavi A."/>
        </authorList>
    </citation>
    <scope>NUCLEOTIDE SEQUENCE [LARGE SCALE GENOMIC DNA]</scope>
    <source>
        <strain evidence="10 11">ALL</strain>
    </source>
</reference>
<accession>A0A4U5P1Q0</accession>
<evidence type="ECO:0000256" key="1">
    <source>
        <dbReference type="ARBA" id="ARBA00004141"/>
    </source>
</evidence>
<dbReference type="PRINTS" id="PR00121">
    <property type="entry name" value="NAKATPASE"/>
</dbReference>